<name>A0A5C6QG34_9GAMM</name>
<accession>A0A5C6QG34</accession>
<dbReference type="Proteomes" id="UP000321917">
    <property type="component" value="Unassembled WGS sequence"/>
</dbReference>
<evidence type="ECO:0000256" key="2">
    <source>
        <dbReference type="ARBA" id="ARBA00022747"/>
    </source>
</evidence>
<dbReference type="CDD" id="cd17276">
    <property type="entry name" value="RMtype1_S_Sau1132ORF3780P-TRD1-CR1_like"/>
    <property type="match status" value="1"/>
</dbReference>
<feature type="domain" description="Type I restriction modification DNA specificity" evidence="4">
    <location>
        <begin position="28"/>
        <end position="198"/>
    </location>
</feature>
<dbReference type="EMBL" id="VOLQ01000012">
    <property type="protein sequence ID" value="TWX67700.1"/>
    <property type="molecule type" value="Genomic_DNA"/>
</dbReference>
<dbReference type="Proteomes" id="UP000321525">
    <property type="component" value="Unassembled WGS sequence"/>
</dbReference>
<dbReference type="InterPro" id="IPR044946">
    <property type="entry name" value="Restrct_endonuc_typeI_TRD_sf"/>
</dbReference>
<dbReference type="InterPro" id="IPR000055">
    <property type="entry name" value="Restrct_endonuc_typeI_TRD"/>
</dbReference>
<keyword evidence="2" id="KW-0680">Restriction system</keyword>
<dbReference type="RefSeq" id="WP_146798807.1">
    <property type="nucleotide sequence ID" value="NZ_VOLP01000007.1"/>
</dbReference>
<dbReference type="Gene3D" id="3.90.220.20">
    <property type="entry name" value="DNA methylase specificity domains"/>
    <property type="match status" value="2"/>
</dbReference>
<evidence type="ECO:0000256" key="1">
    <source>
        <dbReference type="ARBA" id="ARBA00010923"/>
    </source>
</evidence>
<dbReference type="OrthoDB" id="9798929at2"/>
<comment type="caution">
    <text evidence="6">The sequence shown here is derived from an EMBL/GenBank/DDBJ whole genome shotgun (WGS) entry which is preliminary data.</text>
</comment>
<keyword evidence="7" id="KW-1185">Reference proteome</keyword>
<evidence type="ECO:0000313" key="8">
    <source>
        <dbReference type="Proteomes" id="UP000321917"/>
    </source>
</evidence>
<gene>
    <name evidence="5" type="ORF">ESZ26_05810</name>
    <name evidence="6" type="ORF">ESZ27_08230</name>
</gene>
<dbReference type="PANTHER" id="PTHR43140:SF1">
    <property type="entry name" value="TYPE I RESTRICTION ENZYME ECOKI SPECIFICITY SUBUNIT"/>
    <property type="match status" value="1"/>
</dbReference>
<dbReference type="PANTHER" id="PTHR43140">
    <property type="entry name" value="TYPE-1 RESTRICTION ENZYME ECOKI SPECIFICITY PROTEIN"/>
    <property type="match status" value="1"/>
</dbReference>
<organism evidence="6 8">
    <name type="scientific">Colwellia hornerae</name>
    <dbReference type="NCBI Taxonomy" id="89402"/>
    <lineage>
        <taxon>Bacteria</taxon>
        <taxon>Pseudomonadati</taxon>
        <taxon>Pseudomonadota</taxon>
        <taxon>Gammaproteobacteria</taxon>
        <taxon>Alteromonadales</taxon>
        <taxon>Colwelliaceae</taxon>
        <taxon>Colwellia</taxon>
    </lineage>
</organism>
<evidence type="ECO:0000256" key="3">
    <source>
        <dbReference type="ARBA" id="ARBA00023125"/>
    </source>
</evidence>
<dbReference type="Gene3D" id="1.10.287.1120">
    <property type="entry name" value="Bipartite methylase S protein"/>
    <property type="match status" value="1"/>
</dbReference>
<feature type="domain" description="Type I restriction modification DNA specificity" evidence="4">
    <location>
        <begin position="268"/>
        <end position="426"/>
    </location>
</feature>
<keyword evidence="6" id="KW-0540">Nuclease</keyword>
<reference evidence="6 8" key="1">
    <citation type="submission" date="2019-07" db="EMBL/GenBank/DDBJ databases">
        <title>Genomes of sea-ice associated Colwellia species.</title>
        <authorList>
            <person name="Bowman J.P."/>
        </authorList>
    </citation>
    <scope>NUCLEOTIDE SEQUENCE [LARGE SCALE GENOMIC DNA]</scope>
    <source>
        <strain evidence="5 7">ACAM 607</strain>
        <strain evidence="6 8">IC036</strain>
    </source>
</reference>
<proteinExistence type="inferred from homology"/>
<dbReference type="EMBL" id="VOLR01000006">
    <property type="protein sequence ID" value="TWX61253.1"/>
    <property type="molecule type" value="Genomic_DNA"/>
</dbReference>
<dbReference type="Pfam" id="PF01420">
    <property type="entry name" value="Methylase_S"/>
    <property type="match status" value="2"/>
</dbReference>
<evidence type="ECO:0000313" key="5">
    <source>
        <dbReference type="EMBL" id="TWX61253.1"/>
    </source>
</evidence>
<evidence type="ECO:0000313" key="6">
    <source>
        <dbReference type="EMBL" id="TWX67700.1"/>
    </source>
</evidence>
<comment type="similarity">
    <text evidence="1">Belongs to the type-I restriction system S methylase family.</text>
</comment>
<keyword evidence="6" id="KW-0255">Endonuclease</keyword>
<dbReference type="GO" id="GO:0009307">
    <property type="term" value="P:DNA restriction-modification system"/>
    <property type="evidence" value="ECO:0007669"/>
    <property type="project" value="UniProtKB-KW"/>
</dbReference>
<dbReference type="InterPro" id="IPR051212">
    <property type="entry name" value="Type-I_RE_S_subunit"/>
</dbReference>
<evidence type="ECO:0000313" key="7">
    <source>
        <dbReference type="Proteomes" id="UP000321525"/>
    </source>
</evidence>
<keyword evidence="6" id="KW-0378">Hydrolase</keyword>
<dbReference type="GO" id="GO:0003677">
    <property type="term" value="F:DNA binding"/>
    <property type="evidence" value="ECO:0007669"/>
    <property type="project" value="UniProtKB-KW"/>
</dbReference>
<protein>
    <submittedName>
        <fullName evidence="6">Restriction endonuclease subunit S</fullName>
    </submittedName>
</protein>
<dbReference type="SUPFAM" id="SSF116734">
    <property type="entry name" value="DNA methylase specificity domain"/>
    <property type="match status" value="2"/>
</dbReference>
<dbReference type="GO" id="GO:0004519">
    <property type="term" value="F:endonuclease activity"/>
    <property type="evidence" value="ECO:0007669"/>
    <property type="project" value="UniProtKB-KW"/>
</dbReference>
<keyword evidence="3" id="KW-0238">DNA-binding</keyword>
<evidence type="ECO:0000259" key="4">
    <source>
        <dbReference type="Pfam" id="PF01420"/>
    </source>
</evidence>
<sequence>MSNTNLKGKYTAYPEYKDSGVEWLAEIPSHWETSKLRYMFSFGKGLTITKENLKYEGVPCVNYGEVHSKYGFEVDPNKHLLKCVDESYLKSSPSALLQKGDLVFADTSEDIDGSGNFTQLTSDIPVFAGYHTIIARPKDRKCSRFYAYLIDSKELRTQVRHAVKGVKVFSITQAILRGVNIWLPSLEEREKIASFLDHETVKIDTLIDKQQLLIKLLKEKRQAVISHAVTKGLNPDAAMKDSGIEWLGEVPEHWDVSKLKWKSGTTSGGTPTTSKYELYYEGGKIPWIRTTDLNNDLLNDTPIRITPKAVNDSACSLLPVDSVLLAMYGGAGSIGKHSLLKFESTINQAVCAVLPTNSIRSEYLHRFYEFYRPFWMIGAAGTRKDPNIGQDDIKEAKILLPPLSEQEKISSYINQMQNRFDMLTKKAEGAITLMQERRTAIISAAVTGKIDVRHFTS</sequence>
<dbReference type="AlphaFoldDB" id="A0A5C6QG34"/>